<organism evidence="2 3">
    <name type="scientific">Paracerasibacillus soli</name>
    <dbReference type="NCBI Taxonomy" id="480284"/>
    <lineage>
        <taxon>Bacteria</taxon>
        <taxon>Bacillati</taxon>
        <taxon>Bacillota</taxon>
        <taxon>Bacilli</taxon>
        <taxon>Bacillales</taxon>
        <taxon>Bacillaceae</taxon>
        <taxon>Paracerasibacillus</taxon>
    </lineage>
</organism>
<dbReference type="PROSITE" id="PS51192">
    <property type="entry name" value="HELICASE_ATP_BIND_1"/>
    <property type="match status" value="1"/>
</dbReference>
<dbReference type="Gene3D" id="3.40.50.300">
    <property type="entry name" value="P-loop containing nucleotide triphosphate hydrolases"/>
    <property type="match status" value="2"/>
</dbReference>
<dbReference type="RefSeq" id="WP_320378226.1">
    <property type="nucleotide sequence ID" value="NZ_JAWDIQ010000001.1"/>
</dbReference>
<keyword evidence="2" id="KW-0378">Hydrolase</keyword>
<accession>A0ABU5CPI9</accession>
<dbReference type="SUPFAM" id="SSF52540">
    <property type="entry name" value="P-loop containing nucleoside triphosphate hydrolases"/>
    <property type="match status" value="1"/>
</dbReference>
<dbReference type="InterPro" id="IPR027417">
    <property type="entry name" value="P-loop_NTPase"/>
</dbReference>
<name>A0ABU5CPI9_9BACI</name>
<feature type="domain" description="Helicase ATP-binding" evidence="1">
    <location>
        <begin position="375"/>
        <end position="572"/>
    </location>
</feature>
<dbReference type="InterPro" id="IPR006935">
    <property type="entry name" value="Helicase/UvrB_N"/>
</dbReference>
<dbReference type="Proteomes" id="UP001275315">
    <property type="component" value="Unassembled WGS sequence"/>
</dbReference>
<keyword evidence="2" id="KW-0347">Helicase</keyword>
<protein>
    <submittedName>
        <fullName evidence="2">DEAD/DEAH box helicase family protein</fullName>
    </submittedName>
</protein>
<reference evidence="2 3" key="1">
    <citation type="submission" date="2023-10" db="EMBL/GenBank/DDBJ databases">
        <title>Virgibacillus soli CC-YMP-6 genome.</title>
        <authorList>
            <person name="Miliotis G."/>
            <person name="Sengupta P."/>
            <person name="Hameed A."/>
            <person name="Chuvochina M."/>
            <person name="Mcdonagh F."/>
            <person name="Simpson A.C."/>
            <person name="Singh N.K."/>
            <person name="Rekha P.D."/>
            <person name="Raman K."/>
            <person name="Hugenholtz P."/>
            <person name="Venkateswaran K."/>
        </authorList>
    </citation>
    <scope>NUCLEOTIDE SEQUENCE [LARGE SCALE GENOMIC DNA]</scope>
    <source>
        <strain evidence="2 3">CC-YMP-6</strain>
    </source>
</reference>
<dbReference type="EMBL" id="JAWDIQ010000001">
    <property type="protein sequence ID" value="MDY0407395.1"/>
    <property type="molecule type" value="Genomic_DNA"/>
</dbReference>
<gene>
    <name evidence="2" type="ORF">RWD45_00490</name>
</gene>
<keyword evidence="2" id="KW-0547">Nucleotide-binding</keyword>
<proteinExistence type="predicted"/>
<keyword evidence="2" id="KW-0067">ATP-binding</keyword>
<keyword evidence="3" id="KW-1185">Reference proteome</keyword>
<evidence type="ECO:0000259" key="1">
    <source>
        <dbReference type="PROSITE" id="PS51192"/>
    </source>
</evidence>
<dbReference type="Pfam" id="PF04851">
    <property type="entry name" value="ResIII"/>
    <property type="match status" value="1"/>
</dbReference>
<comment type="caution">
    <text evidence="2">The sequence shown here is derived from an EMBL/GenBank/DDBJ whole genome shotgun (WGS) entry which is preliminary data.</text>
</comment>
<evidence type="ECO:0000313" key="2">
    <source>
        <dbReference type="EMBL" id="MDY0407395.1"/>
    </source>
</evidence>
<dbReference type="InterPro" id="IPR014001">
    <property type="entry name" value="Helicase_ATP-bd"/>
</dbReference>
<dbReference type="GO" id="GO:0004386">
    <property type="term" value="F:helicase activity"/>
    <property type="evidence" value="ECO:0007669"/>
    <property type="project" value="UniProtKB-KW"/>
</dbReference>
<evidence type="ECO:0000313" key="3">
    <source>
        <dbReference type="Proteomes" id="UP001275315"/>
    </source>
</evidence>
<sequence>MSQSPHTTKVSQTPEFPQNNLLITPYTHRYKTKPSKYEAAKMQNYFKSVNIGNKTEYSHMDEHELAHNVLETGTPHIVATWLDSPNKRDEVKGFMSNIFEFDIDDIKHLSYERKKELEKRLFKNFYMVQRSFSSSDDFSDPRYHVYERVIPLENCSYEQWAYAYKRRMEYWEQELGISFDSSQHLLKLIYASGNKVRINRKQKPVNLQPYVDEFHKEKKRMKSKKRKVSDKRVARKLADNRFNNHYQTIGVNFDAIVKALEELPFIDDYDAWFNLLQTFYSMMLEGLIDRNQAYQLCEIIDDGEGKYQEELYKIEGYGYVERTMGSFIYDLHTFGIDTKGIFQLSEKCEMKIDKEWEIEGYLSENKQVAKEFKDLLLNNPGKRILFVGDTGIGKSKFILDVLDEFNGRLQTFKKVYRSISSLSYSIMSIPRRNLINNLKNSFSTEKSAVLTGSDEMIKGQRESIIANNDKFLTTPDHAHVILDMKLIEGENVRRSGYDLATLEVLKDHRIMILDECHMLANDSTFKSETIERYLAEEENHLNNDGVVLHMTATPESLTIEGVYDLVIKVTQKNRKNPFRKAGFKVLSGKDTNEVDSMMLKLIREAIKKDPSRKLLVFIENKRLIEDFKKDLAKKGIKAVGIYSKKEKERSEGELSIIELGHIPKGAQVILGTTAMSAGISIVSGFDEQAETWVYCSSSSMNHEFTRLVQMSNRFRISNAVPSYAAFKLFFQESASEKQGNVFRYHAYVEEQARKARNSKIYIELSRGGMIQLSVIWTK</sequence>